<comment type="function">
    <text evidence="2 12">Ferredoxins are iron-sulfur proteins that transfer electrons in a wide variety of metabolic reactions.</text>
</comment>
<keyword evidence="4 12" id="KW-0813">Transport</keyword>
<evidence type="ECO:0000256" key="7">
    <source>
        <dbReference type="ARBA" id="ARBA00022737"/>
    </source>
</evidence>
<dbReference type="InterPro" id="IPR017896">
    <property type="entry name" value="4Fe4S_Fe-S-bd"/>
</dbReference>
<evidence type="ECO:0000256" key="1">
    <source>
        <dbReference type="ARBA" id="ARBA00001966"/>
    </source>
</evidence>
<dbReference type="InterPro" id="IPR050294">
    <property type="entry name" value="RnfB_subfamily"/>
</dbReference>
<dbReference type="InterPro" id="IPR000813">
    <property type="entry name" value="7Fe_ferredoxin"/>
</dbReference>
<sequence>MAYVIAEPCVDVLDRACVDECPADCIYEGRRMMYIHPLECVDCAACEAVCPVDAVFYENDVPDEWSVYTRANAEFFAQLGTPGGASTVGSLGRDVEPVIGLPPNPARLPEAP</sequence>
<dbReference type="PANTHER" id="PTHR42859">
    <property type="entry name" value="OXIDOREDUCTASE"/>
    <property type="match status" value="1"/>
</dbReference>
<evidence type="ECO:0000256" key="2">
    <source>
        <dbReference type="ARBA" id="ARBA00003532"/>
    </source>
</evidence>
<dbReference type="Pfam" id="PF00037">
    <property type="entry name" value="Fer4"/>
    <property type="match status" value="1"/>
</dbReference>
<name>A0ABZ1T0Z5_9ACTN</name>
<dbReference type="Proteomes" id="UP001432011">
    <property type="component" value="Chromosome"/>
</dbReference>
<feature type="domain" description="4Fe-4S ferredoxin-type" evidence="13">
    <location>
        <begin position="31"/>
        <end position="60"/>
    </location>
</feature>
<evidence type="ECO:0000256" key="6">
    <source>
        <dbReference type="ARBA" id="ARBA00022723"/>
    </source>
</evidence>
<keyword evidence="7" id="KW-0677">Repeat</keyword>
<keyword evidence="5 12" id="KW-0004">4Fe-4S</keyword>
<dbReference type="InterPro" id="IPR054830">
    <property type="entry name" value="FdxA_Actino"/>
</dbReference>
<keyword evidence="8 12" id="KW-0249">Electron transport</keyword>
<dbReference type="SUPFAM" id="SSF54862">
    <property type="entry name" value="4Fe-4S ferredoxins"/>
    <property type="match status" value="1"/>
</dbReference>
<keyword evidence="11 12" id="KW-0003">3Fe-4S</keyword>
<evidence type="ECO:0000313" key="15">
    <source>
        <dbReference type="Proteomes" id="UP001432011"/>
    </source>
</evidence>
<dbReference type="EMBL" id="CP108085">
    <property type="protein sequence ID" value="WUP77540.1"/>
    <property type="molecule type" value="Genomic_DNA"/>
</dbReference>
<comment type="cofactor">
    <cofactor evidence="12">
        <name>[3Fe-4S] cluster</name>
        <dbReference type="ChEBI" id="CHEBI:21137"/>
    </cofactor>
    <text evidence="12">Binds 1 [3Fe-4S] cluster.</text>
</comment>
<accession>A0ABZ1T0Z5</accession>
<evidence type="ECO:0000256" key="12">
    <source>
        <dbReference type="RuleBase" id="RU365098"/>
    </source>
</evidence>
<dbReference type="InterPro" id="IPR017900">
    <property type="entry name" value="4Fe4S_Fe_S_CS"/>
</dbReference>
<gene>
    <name evidence="14" type="ORF">OG913_11145</name>
</gene>
<protein>
    <recommendedName>
        <fullName evidence="3 12">Ferredoxin</fullName>
    </recommendedName>
</protein>
<evidence type="ECO:0000256" key="5">
    <source>
        <dbReference type="ARBA" id="ARBA00022485"/>
    </source>
</evidence>
<evidence type="ECO:0000256" key="4">
    <source>
        <dbReference type="ARBA" id="ARBA00022448"/>
    </source>
</evidence>
<evidence type="ECO:0000313" key="14">
    <source>
        <dbReference type="EMBL" id="WUP77540.1"/>
    </source>
</evidence>
<evidence type="ECO:0000256" key="8">
    <source>
        <dbReference type="ARBA" id="ARBA00022982"/>
    </source>
</evidence>
<evidence type="ECO:0000256" key="10">
    <source>
        <dbReference type="ARBA" id="ARBA00023014"/>
    </source>
</evidence>
<proteinExistence type="predicted"/>
<dbReference type="PROSITE" id="PS51379">
    <property type="entry name" value="4FE4S_FER_2"/>
    <property type="match status" value="1"/>
</dbReference>
<keyword evidence="10 12" id="KW-0411">Iron-sulfur</keyword>
<evidence type="ECO:0000259" key="13">
    <source>
        <dbReference type="PROSITE" id="PS51379"/>
    </source>
</evidence>
<dbReference type="NCBIfam" id="NF045480">
    <property type="entry name" value="FdxA_Actino"/>
    <property type="match status" value="1"/>
</dbReference>
<evidence type="ECO:0000256" key="3">
    <source>
        <dbReference type="ARBA" id="ARBA00013529"/>
    </source>
</evidence>
<dbReference type="PRINTS" id="PR00354">
    <property type="entry name" value="7FE8SFRDOXIN"/>
</dbReference>
<evidence type="ECO:0000256" key="11">
    <source>
        <dbReference type="ARBA" id="ARBA00023291"/>
    </source>
</evidence>
<comment type="cofactor">
    <cofactor evidence="1 12">
        <name>[4Fe-4S] cluster</name>
        <dbReference type="ChEBI" id="CHEBI:49883"/>
    </cofactor>
</comment>
<keyword evidence="9 12" id="KW-0408">Iron</keyword>
<dbReference type="PROSITE" id="PS00198">
    <property type="entry name" value="4FE4S_FER_1"/>
    <property type="match status" value="1"/>
</dbReference>
<organism evidence="14 15">
    <name type="scientific">Microbispora hainanensis</name>
    <dbReference type="NCBI Taxonomy" id="568844"/>
    <lineage>
        <taxon>Bacteria</taxon>
        <taxon>Bacillati</taxon>
        <taxon>Actinomycetota</taxon>
        <taxon>Actinomycetes</taxon>
        <taxon>Streptosporangiales</taxon>
        <taxon>Streptosporangiaceae</taxon>
        <taxon>Microbispora</taxon>
    </lineage>
</organism>
<reference evidence="14" key="1">
    <citation type="submission" date="2022-10" db="EMBL/GenBank/DDBJ databases">
        <title>The complete genomes of actinobacterial strains from the NBC collection.</title>
        <authorList>
            <person name="Joergensen T.S."/>
            <person name="Alvarez Arevalo M."/>
            <person name="Sterndorff E.B."/>
            <person name="Faurdal D."/>
            <person name="Vuksanovic O."/>
            <person name="Mourched A.-S."/>
            <person name="Charusanti P."/>
            <person name="Shaw S."/>
            <person name="Blin K."/>
            <person name="Weber T."/>
        </authorList>
    </citation>
    <scope>NUCLEOTIDE SEQUENCE</scope>
    <source>
        <strain evidence="14">NBC_00254</strain>
    </source>
</reference>
<keyword evidence="15" id="KW-1185">Reference proteome</keyword>
<dbReference type="PANTHER" id="PTHR42859:SF2">
    <property type="entry name" value="FERREDOXIN"/>
    <property type="match status" value="1"/>
</dbReference>
<dbReference type="RefSeq" id="WP_142647335.1">
    <property type="nucleotide sequence ID" value="NZ_CP108085.1"/>
</dbReference>
<dbReference type="Gene3D" id="3.30.70.20">
    <property type="match status" value="1"/>
</dbReference>
<evidence type="ECO:0000256" key="9">
    <source>
        <dbReference type="ARBA" id="ARBA00023004"/>
    </source>
</evidence>
<keyword evidence="6 12" id="KW-0479">Metal-binding</keyword>